<dbReference type="SUPFAM" id="SSF48452">
    <property type="entry name" value="TPR-like"/>
    <property type="match status" value="1"/>
</dbReference>
<evidence type="ECO:0008006" key="6">
    <source>
        <dbReference type="Google" id="ProtNLM"/>
    </source>
</evidence>
<accession>A0ABQ6MFM2</accession>
<keyword evidence="3" id="KW-0472">Membrane</keyword>
<sequence>MLSLLPSSTYTSDSNLFLFDLICNSAASLSPASYSSITQASSFNPANFDAQALSMLSRCIPPTNPPVIVGVQEWPLPTEAKGMAFAAAMAELQLNVLCPKPSSRVALVYSQDGPFGKPEALQLNFREIMEAALAPHELDEKSRVGFLKTTVAKSMAAKFPGDPTVYVVMHAKEPKTAAAATALADYVGGICAAAAGGGGPAVALLDTNLATHDACTAFSERLGNKYGMESFPPPTVDTTVKQRSVLHGQCYDKKKCLKVVKGPKDKIAATKGLLSGEYSVFPKIEETEGLPSHEWASDHALVSTTLTYGWEEIMDKNVQMRRLSNESGAEGRAPEVGDLVNLTVLQVAAPANGKWRPLTELPAGAQQHSEDRPYTVGDQELCPALELCARFLKPGTSCLCFSEARFAYGSSGGKGLPRGRDALFMVALHRVRGRDDLTVKDLVEKAEAKKGVGNEEFGRKEYKKAIRCYAVAAEICVETLKEGAERWGTPAMEKRLVKAAVDCTNNLSKVHVKLGDRTKAKDCIVEALKLDPRSVPSLIIAASITIDTGEWVEAAEALKGAVEECEKLEGGGSKQRYRDEIKRLGDLLRRKKAEYKKAGKELGKKMMGGAEKQKGGSGAGFSSSSQWAGKREGMVYKTGASGVGYYRDEPPEVTWAGGGAGRGWMNWAAVLAIAGLMFAGFLGMKRRALEGGEL</sequence>
<dbReference type="SUPFAM" id="SSF54534">
    <property type="entry name" value="FKBP-like"/>
    <property type="match status" value="1"/>
</dbReference>
<dbReference type="InterPro" id="IPR050754">
    <property type="entry name" value="FKBP4/5/8-like"/>
</dbReference>
<dbReference type="InterPro" id="IPR011990">
    <property type="entry name" value="TPR-like_helical_dom_sf"/>
</dbReference>
<feature type="transmembrane region" description="Helical" evidence="3">
    <location>
        <begin position="664"/>
        <end position="684"/>
    </location>
</feature>
<dbReference type="PROSITE" id="PS50005">
    <property type="entry name" value="TPR"/>
    <property type="match status" value="1"/>
</dbReference>
<keyword evidence="3" id="KW-1133">Transmembrane helix</keyword>
<proteinExistence type="predicted"/>
<protein>
    <recommendedName>
        <fullName evidence="6">Peptidylprolyl isomerase</fullName>
    </recommendedName>
</protein>
<dbReference type="Proteomes" id="UP001165060">
    <property type="component" value="Unassembled WGS sequence"/>
</dbReference>
<evidence type="ECO:0000256" key="1">
    <source>
        <dbReference type="PROSITE-ProRule" id="PRU00339"/>
    </source>
</evidence>
<dbReference type="InterPro" id="IPR019734">
    <property type="entry name" value="TPR_rpt"/>
</dbReference>
<dbReference type="Gene3D" id="1.25.40.10">
    <property type="entry name" value="Tetratricopeptide repeat domain"/>
    <property type="match status" value="1"/>
</dbReference>
<comment type="caution">
    <text evidence="4">The sequence shown here is derived from an EMBL/GenBank/DDBJ whole genome shotgun (WGS) entry which is preliminary data.</text>
</comment>
<reference evidence="4 5" key="1">
    <citation type="journal article" date="2023" name="Commun. Biol.">
        <title>Genome analysis of Parmales, the sister group of diatoms, reveals the evolutionary specialization of diatoms from phago-mixotrophs to photoautotrophs.</title>
        <authorList>
            <person name="Ban H."/>
            <person name="Sato S."/>
            <person name="Yoshikawa S."/>
            <person name="Yamada K."/>
            <person name="Nakamura Y."/>
            <person name="Ichinomiya M."/>
            <person name="Sato N."/>
            <person name="Blanc-Mathieu R."/>
            <person name="Endo H."/>
            <person name="Kuwata A."/>
            <person name="Ogata H."/>
        </authorList>
    </citation>
    <scope>NUCLEOTIDE SEQUENCE [LARGE SCALE GENOMIC DNA]</scope>
</reference>
<keyword evidence="3" id="KW-0812">Transmembrane</keyword>
<organism evidence="4 5">
    <name type="scientific">Tetraparma gracilis</name>
    <dbReference type="NCBI Taxonomy" id="2962635"/>
    <lineage>
        <taxon>Eukaryota</taxon>
        <taxon>Sar</taxon>
        <taxon>Stramenopiles</taxon>
        <taxon>Ochrophyta</taxon>
        <taxon>Bolidophyceae</taxon>
        <taxon>Parmales</taxon>
        <taxon>Triparmaceae</taxon>
        <taxon>Tetraparma</taxon>
    </lineage>
</organism>
<evidence type="ECO:0000313" key="5">
    <source>
        <dbReference type="Proteomes" id="UP001165060"/>
    </source>
</evidence>
<dbReference type="PANTHER" id="PTHR46512:SF1">
    <property type="entry name" value="PEPTIDYLPROLYL ISOMERASE"/>
    <property type="match status" value="1"/>
</dbReference>
<keyword evidence="1" id="KW-0802">TPR repeat</keyword>
<evidence type="ECO:0000256" key="2">
    <source>
        <dbReference type="SAM" id="MobiDB-lite"/>
    </source>
</evidence>
<dbReference type="SMART" id="SM00028">
    <property type="entry name" value="TPR"/>
    <property type="match status" value="2"/>
</dbReference>
<dbReference type="PANTHER" id="PTHR46512">
    <property type="entry name" value="PEPTIDYLPROLYL ISOMERASE"/>
    <property type="match status" value="1"/>
</dbReference>
<feature type="region of interest" description="Disordered" evidence="2">
    <location>
        <begin position="606"/>
        <end position="625"/>
    </location>
</feature>
<gene>
    <name evidence="4" type="ORF">TeGR_g2057</name>
</gene>
<keyword evidence="5" id="KW-1185">Reference proteome</keyword>
<feature type="repeat" description="TPR" evidence="1">
    <location>
        <begin position="501"/>
        <end position="534"/>
    </location>
</feature>
<evidence type="ECO:0000256" key="3">
    <source>
        <dbReference type="SAM" id="Phobius"/>
    </source>
</evidence>
<name>A0ABQ6MFM2_9STRA</name>
<dbReference type="EMBL" id="BRYB01001420">
    <property type="protein sequence ID" value="GMI25390.1"/>
    <property type="molecule type" value="Genomic_DNA"/>
</dbReference>
<evidence type="ECO:0000313" key="4">
    <source>
        <dbReference type="EMBL" id="GMI25390.1"/>
    </source>
</evidence>